<accession>A0A1E1XPJ8</accession>
<dbReference type="GO" id="GO:0004519">
    <property type="term" value="F:endonuclease activity"/>
    <property type="evidence" value="ECO:0007669"/>
    <property type="project" value="UniProtKB-KW"/>
</dbReference>
<keyword evidence="5" id="KW-0255">Endonuclease</keyword>
<feature type="domain" description="DDE Tnp4" evidence="3">
    <location>
        <begin position="165"/>
        <end position="323"/>
    </location>
</feature>
<feature type="non-terminal residue" evidence="5">
    <location>
        <position position="332"/>
    </location>
</feature>
<dbReference type="GO" id="GO:0046872">
    <property type="term" value="F:metal ion binding"/>
    <property type="evidence" value="ECO:0007669"/>
    <property type="project" value="UniProtKB-KW"/>
</dbReference>
<keyword evidence="2" id="KW-0479">Metal-binding</keyword>
<name>A0A1E1XPJ8_AMBSC</name>
<evidence type="ECO:0000259" key="4">
    <source>
        <dbReference type="Pfam" id="PF13613"/>
    </source>
</evidence>
<reference evidence="5" key="1">
    <citation type="submission" date="2016-09" db="EMBL/GenBank/DDBJ databases">
        <authorList>
            <person name="Capua I."/>
            <person name="De Benedictis P."/>
            <person name="Joannis T."/>
            <person name="Lombin L.H."/>
            <person name="Cattoli G."/>
        </authorList>
    </citation>
    <scope>NUCLEOTIDE SEQUENCE</scope>
</reference>
<dbReference type="AlphaFoldDB" id="A0A1E1XPJ8"/>
<organism evidence="5">
    <name type="scientific">Amblyomma sculptum</name>
    <name type="common">Tick</name>
    <dbReference type="NCBI Taxonomy" id="1581419"/>
    <lineage>
        <taxon>Eukaryota</taxon>
        <taxon>Metazoa</taxon>
        <taxon>Ecdysozoa</taxon>
        <taxon>Arthropoda</taxon>
        <taxon>Chelicerata</taxon>
        <taxon>Arachnida</taxon>
        <taxon>Acari</taxon>
        <taxon>Parasitiformes</taxon>
        <taxon>Ixodida</taxon>
        <taxon>Ixodoidea</taxon>
        <taxon>Ixodidae</taxon>
        <taxon>Amblyomminae</taxon>
        <taxon>Amblyomma</taxon>
    </lineage>
</organism>
<dbReference type="Pfam" id="PF13613">
    <property type="entry name" value="HTH_Tnp_4"/>
    <property type="match status" value="1"/>
</dbReference>
<evidence type="ECO:0000259" key="3">
    <source>
        <dbReference type="Pfam" id="PF13359"/>
    </source>
</evidence>
<feature type="domain" description="Transposase Helix-turn-helix" evidence="4">
    <location>
        <begin position="89"/>
        <end position="135"/>
    </location>
</feature>
<reference evidence="5" key="2">
    <citation type="journal article" date="2017" name="Front. Cell. Infect. Microbiol.">
        <title>Analysis of the Salivary Gland Transcriptome of Unfed and Partially Fed Amblyomma sculptum Ticks and Descriptive Proteome of the Saliva.</title>
        <authorList>
            <person name="Esteves E."/>
            <person name="Maruyama S.R."/>
            <person name="Kawahara R."/>
            <person name="Fujita A."/>
            <person name="Martins L.A."/>
            <person name="Righi A.A."/>
            <person name="Costa F.B."/>
            <person name="Palmisano G."/>
            <person name="Labruna M.B."/>
            <person name="Sa-Nunes A."/>
            <person name="Ribeiro J.M.C."/>
            <person name="Fogaca A.C."/>
        </authorList>
    </citation>
    <scope>NUCLEOTIDE SEQUENCE</scope>
</reference>
<evidence type="ECO:0000256" key="2">
    <source>
        <dbReference type="ARBA" id="ARBA00022723"/>
    </source>
</evidence>
<dbReference type="InterPro" id="IPR027806">
    <property type="entry name" value="HARBI1_dom"/>
</dbReference>
<dbReference type="EMBL" id="GFAA01002438">
    <property type="protein sequence ID" value="JAU00997.1"/>
    <property type="molecule type" value="mRNA"/>
</dbReference>
<evidence type="ECO:0000256" key="1">
    <source>
        <dbReference type="ARBA" id="ARBA00001968"/>
    </source>
</evidence>
<keyword evidence="5" id="KW-0540">Nuclease</keyword>
<protein>
    <submittedName>
        <fullName evidence="5">Putative dde superfamily endonuclease</fullName>
    </submittedName>
</protein>
<dbReference type="Pfam" id="PF13359">
    <property type="entry name" value="DDE_Tnp_4"/>
    <property type="match status" value="1"/>
</dbReference>
<dbReference type="PANTHER" id="PTHR23080">
    <property type="entry name" value="THAP DOMAIN PROTEIN"/>
    <property type="match status" value="1"/>
</dbReference>
<feature type="non-terminal residue" evidence="5">
    <location>
        <position position="1"/>
    </location>
</feature>
<dbReference type="InterPro" id="IPR027805">
    <property type="entry name" value="Transposase_HTH_dom"/>
</dbReference>
<comment type="cofactor">
    <cofactor evidence="1">
        <name>a divalent metal cation</name>
        <dbReference type="ChEBI" id="CHEBI:60240"/>
    </cofactor>
</comment>
<sequence>LGKLQKTALHLEKRNLKLECKLDRVKSRLLSLKTLHDPNNCMHYTGLPNYEVFKGLFEYLRPRASEMSYWGTGKRRKSDLRGRPRDWELANEFFMTLVRLRRGMCGRELARNFVMCESQVSRSFTTWVNLLQRELQKLTTLPSREEIKPHLPKSFQKFEDTRLILDATEVRIQRPSSLNAQRQTFSPYKHYNTYKVLVGCTPDGYLAFVSRLWGGSVSDKAILESTGLLDQLMEGDAIMVDKGFTFPYIPAGVTIYRPPFRERHEKQMPAAAVHETRRIASARIHVERAIARVKSFRILDRPFPISMIDIAEQVFQVCCFLSNFRNPLIKDE</sequence>
<evidence type="ECO:0000313" key="5">
    <source>
        <dbReference type="EMBL" id="JAU00997.1"/>
    </source>
</evidence>
<keyword evidence="5" id="KW-0378">Hydrolase</keyword>
<dbReference type="PANTHER" id="PTHR23080:SF141">
    <property type="entry name" value="TRANSPOSASE HELIX-TURN-HELIX DOMAIN-CONTAINING PROTEIN"/>
    <property type="match status" value="1"/>
</dbReference>
<proteinExistence type="evidence at transcript level"/>